<dbReference type="EMBL" id="SNRW01000009">
    <property type="protein sequence ID" value="KAA6404346.1"/>
    <property type="molecule type" value="Genomic_DNA"/>
</dbReference>
<gene>
    <name evidence="1" type="ORF">EZS28_000139</name>
</gene>
<dbReference type="Proteomes" id="UP000324800">
    <property type="component" value="Unassembled WGS sequence"/>
</dbReference>
<accession>A0A5J4XBY8</accession>
<name>A0A5J4XBY8_9EUKA</name>
<dbReference type="AlphaFoldDB" id="A0A5J4XBY8"/>
<evidence type="ECO:0000313" key="2">
    <source>
        <dbReference type="Proteomes" id="UP000324800"/>
    </source>
</evidence>
<comment type="caution">
    <text evidence="1">The sequence shown here is derived from an EMBL/GenBank/DDBJ whole genome shotgun (WGS) entry which is preliminary data.</text>
</comment>
<reference evidence="1 2" key="1">
    <citation type="submission" date="2019-03" db="EMBL/GenBank/DDBJ databases">
        <title>Single cell metagenomics reveals metabolic interactions within the superorganism composed of flagellate Streblomastix strix and complex community of Bacteroidetes bacteria on its surface.</title>
        <authorList>
            <person name="Treitli S.C."/>
            <person name="Kolisko M."/>
            <person name="Husnik F."/>
            <person name="Keeling P."/>
            <person name="Hampl V."/>
        </authorList>
    </citation>
    <scope>NUCLEOTIDE SEQUENCE [LARGE SCALE GENOMIC DNA]</scope>
    <source>
        <strain evidence="1">ST1C</strain>
    </source>
</reference>
<sequence>MIAENDEARKVFETGGGVTSFLRSETKSVINEVMKNSKLAQYSSKRSYIDYSRVKVEGPIEKNCSFLIIMEDSTYICNQIGLFSKVFQVFRTTATEFIKEQYLAKDFLTIKVQQCNFCKTDGMMINKTKSVGEMATSEYKVLHNQNSNSSKRPQNIRTSELRARAQMRVYRARLILVKILCQIEKIMLKTKKINDQNHQDTRSGIGQSGYFEVGKLGSITRYTVKQNRKLS</sequence>
<evidence type="ECO:0000313" key="1">
    <source>
        <dbReference type="EMBL" id="KAA6404346.1"/>
    </source>
</evidence>
<organism evidence="1 2">
    <name type="scientific">Streblomastix strix</name>
    <dbReference type="NCBI Taxonomy" id="222440"/>
    <lineage>
        <taxon>Eukaryota</taxon>
        <taxon>Metamonada</taxon>
        <taxon>Preaxostyla</taxon>
        <taxon>Oxymonadida</taxon>
        <taxon>Streblomastigidae</taxon>
        <taxon>Streblomastix</taxon>
    </lineage>
</organism>
<proteinExistence type="predicted"/>
<protein>
    <submittedName>
        <fullName evidence="1">Uncharacterized protein</fullName>
    </submittedName>
</protein>